<dbReference type="AlphaFoldDB" id="A0A2G8L0J4"/>
<reference evidence="2 3" key="1">
    <citation type="journal article" date="2017" name="PLoS Biol.">
        <title>The sea cucumber genome provides insights into morphological evolution and visceral regeneration.</title>
        <authorList>
            <person name="Zhang X."/>
            <person name="Sun L."/>
            <person name="Yuan J."/>
            <person name="Sun Y."/>
            <person name="Gao Y."/>
            <person name="Zhang L."/>
            <person name="Li S."/>
            <person name="Dai H."/>
            <person name="Hamel J.F."/>
            <person name="Liu C."/>
            <person name="Yu Y."/>
            <person name="Liu S."/>
            <person name="Lin W."/>
            <person name="Guo K."/>
            <person name="Jin S."/>
            <person name="Xu P."/>
            <person name="Storey K.B."/>
            <person name="Huan P."/>
            <person name="Zhang T."/>
            <person name="Zhou Y."/>
            <person name="Zhang J."/>
            <person name="Lin C."/>
            <person name="Li X."/>
            <person name="Xing L."/>
            <person name="Huo D."/>
            <person name="Sun M."/>
            <person name="Wang L."/>
            <person name="Mercier A."/>
            <person name="Li F."/>
            <person name="Yang H."/>
            <person name="Xiang J."/>
        </authorList>
    </citation>
    <scope>NUCLEOTIDE SEQUENCE [LARGE SCALE GENOMIC DNA]</scope>
    <source>
        <strain evidence="2">Shaxun</strain>
        <tissue evidence="2">Muscle</tissue>
    </source>
</reference>
<feature type="region of interest" description="Disordered" evidence="1">
    <location>
        <begin position="1"/>
        <end position="101"/>
    </location>
</feature>
<accession>A0A2G8L0J4</accession>
<feature type="compositionally biased region" description="Basic and acidic residues" evidence="1">
    <location>
        <begin position="1"/>
        <end position="10"/>
    </location>
</feature>
<organism evidence="2 3">
    <name type="scientific">Stichopus japonicus</name>
    <name type="common">Sea cucumber</name>
    <dbReference type="NCBI Taxonomy" id="307972"/>
    <lineage>
        <taxon>Eukaryota</taxon>
        <taxon>Metazoa</taxon>
        <taxon>Echinodermata</taxon>
        <taxon>Eleutherozoa</taxon>
        <taxon>Echinozoa</taxon>
        <taxon>Holothuroidea</taxon>
        <taxon>Aspidochirotacea</taxon>
        <taxon>Aspidochirotida</taxon>
        <taxon>Stichopodidae</taxon>
        <taxon>Apostichopus</taxon>
    </lineage>
</organism>
<name>A0A2G8L0J4_STIJA</name>
<gene>
    <name evidence="2" type="ORF">BSL78_09351</name>
</gene>
<feature type="region of interest" description="Disordered" evidence="1">
    <location>
        <begin position="191"/>
        <end position="236"/>
    </location>
</feature>
<protein>
    <submittedName>
        <fullName evidence="2">Putative kinesin-like protein BC2 isoform X2</fullName>
    </submittedName>
</protein>
<evidence type="ECO:0000313" key="2">
    <source>
        <dbReference type="EMBL" id="PIK53761.1"/>
    </source>
</evidence>
<keyword evidence="3" id="KW-1185">Reference proteome</keyword>
<feature type="compositionally biased region" description="Low complexity" evidence="1">
    <location>
        <begin position="192"/>
        <end position="204"/>
    </location>
</feature>
<proteinExistence type="predicted"/>
<sequence>MPDGYRRLQREGQPNQMMRSHQSVIQPHHHHLHQASQSLPAAHGPQAPPLQRNYEPPQWSPKNRPPDVSQSFPPPNTMPKQSVSPKPIMRPLQEESLNPHINTEQQGFINQRGKILNGNNPQISGGIDDTSERGAGRQTQTEIYIPPLGKAQLGDESQEASTTPPLPSVIPNIKQELQPIKDTVSVTTSLDISSIPRTPSTTPPAVKYVPSGTSEMIAASSSDQSRSTPQSDTLKDINHKLREELQALDGEIEYMKYVNKAETKPTTKLTGKKR</sequence>
<feature type="compositionally biased region" description="Low complexity" evidence="1">
    <location>
        <begin position="220"/>
        <end position="232"/>
    </location>
</feature>
<evidence type="ECO:0000256" key="1">
    <source>
        <dbReference type="SAM" id="MobiDB-lite"/>
    </source>
</evidence>
<feature type="region of interest" description="Disordered" evidence="1">
    <location>
        <begin position="113"/>
        <end position="137"/>
    </location>
</feature>
<dbReference type="EMBL" id="MRZV01000274">
    <property type="protein sequence ID" value="PIK53761.1"/>
    <property type="molecule type" value="Genomic_DNA"/>
</dbReference>
<dbReference type="Proteomes" id="UP000230750">
    <property type="component" value="Unassembled WGS sequence"/>
</dbReference>
<comment type="caution">
    <text evidence="2">The sequence shown here is derived from an EMBL/GenBank/DDBJ whole genome shotgun (WGS) entry which is preliminary data.</text>
</comment>
<evidence type="ECO:0000313" key="3">
    <source>
        <dbReference type="Proteomes" id="UP000230750"/>
    </source>
</evidence>